<gene>
    <name evidence="1" type="ORF">MKP09_12310</name>
</gene>
<proteinExistence type="predicted"/>
<dbReference type="RefSeq" id="WP_240830301.1">
    <property type="nucleotide sequence ID" value="NZ_JAKWBL010000002.1"/>
</dbReference>
<organism evidence="1 2">
    <name type="scientific">Niabella ginsengisoli</name>
    <dbReference type="NCBI Taxonomy" id="522298"/>
    <lineage>
        <taxon>Bacteria</taxon>
        <taxon>Pseudomonadati</taxon>
        <taxon>Bacteroidota</taxon>
        <taxon>Chitinophagia</taxon>
        <taxon>Chitinophagales</taxon>
        <taxon>Chitinophagaceae</taxon>
        <taxon>Niabella</taxon>
    </lineage>
</organism>
<dbReference type="Proteomes" id="UP001202248">
    <property type="component" value="Unassembled WGS sequence"/>
</dbReference>
<protein>
    <submittedName>
        <fullName evidence="1">Uncharacterized protein</fullName>
    </submittedName>
</protein>
<evidence type="ECO:0000313" key="1">
    <source>
        <dbReference type="EMBL" id="MCH5598637.1"/>
    </source>
</evidence>
<accession>A0ABS9SJV6</accession>
<dbReference type="EMBL" id="JAKWBL010000002">
    <property type="protein sequence ID" value="MCH5598637.1"/>
    <property type="molecule type" value="Genomic_DNA"/>
</dbReference>
<name>A0ABS9SJV6_9BACT</name>
<evidence type="ECO:0000313" key="2">
    <source>
        <dbReference type="Proteomes" id="UP001202248"/>
    </source>
</evidence>
<comment type="caution">
    <text evidence="1">The sequence shown here is derived from an EMBL/GenBank/DDBJ whole genome shotgun (WGS) entry which is preliminary data.</text>
</comment>
<sequence length="212" mass="24409">MDNETAKYIINYFSNLLTSAERMAIKHTTSTYKLEHSTSDSMTKIYRDKGWLTSDQSVLDLLKDGYDNFELNVANRIINQNSDNVFLNNCPKCNKLARTPYARQCKHCGNNWHDLIVGQFKLEYAFQITGRQFFIVGQIKKGEIKPGQFMDLTMLGLNKKPQIEAIEFALKRQDGKAWEDIGLGTNELTEVEKEFIKSKGSFETPFDIISER</sequence>
<keyword evidence="2" id="KW-1185">Reference proteome</keyword>
<reference evidence="1 2" key="1">
    <citation type="submission" date="2022-02" db="EMBL/GenBank/DDBJ databases">
        <authorList>
            <person name="Min J."/>
        </authorList>
    </citation>
    <scope>NUCLEOTIDE SEQUENCE [LARGE SCALE GENOMIC DNA]</scope>
    <source>
        <strain evidence="1 2">GR10-1</strain>
    </source>
</reference>